<dbReference type="STRING" id="530564.Psta_2956"/>
<dbReference type="Proteomes" id="UP000001887">
    <property type="component" value="Chromosome"/>
</dbReference>
<evidence type="ECO:0000256" key="1">
    <source>
        <dbReference type="SAM" id="SignalP"/>
    </source>
</evidence>
<keyword evidence="1" id="KW-0732">Signal</keyword>
<dbReference type="InterPro" id="IPR008979">
    <property type="entry name" value="Galactose-bd-like_sf"/>
</dbReference>
<dbReference type="InterPro" id="IPR016024">
    <property type="entry name" value="ARM-type_fold"/>
</dbReference>
<sequence length="1343" mass="146915" precursor="true">MKRLVSWTLAALMCSLLAFTSPVSAEEEGFEPLFDGKTLENWDGNPEFWSVVDGAIVGQTTPEKPTKGNTFLIYRGGDVSDFELRLEFQIVGGNSGIQYRSEEVSKWVIKGYQADFDAAGGWTGTLYEEKGRGVIAKRGNKVEITADGKKEARGASAEEKTILESIKKEDWNSYTIIAKGNHLQQMVNGILTVDLVDHEEAKRKMSGLLALQLHAGPPMTVKFRNIRIKKLAADEQKPACDEAPAQAAAKKKVLFIAGRPSHGYGAHEHNAGCLLLAKELQAAMPSIECVVHQNGWPSDKAIFDGVDSIVMYCDGGGGHMVNPNLDFVDALAKKGVGIVCVHYGVEVPKGPSGDKFVEWIGGYFETNWSVNPHWTAKYEKFPDHPIARGVKPFEINDEWYYHMRFREGMKGVTPILTALPPKETLTRGDGPHSGNPFVREAIAKGEAQHMAWAAEREDGGRGFGFTGGHDHWNWGDPNFRKVMLNAIVWTAKAEVPENGVESPKVTLKLLEENQDYEKPANFDENNIKNRVPALKDEASNSKSMKTTPVSAKLQSVKPLYRSALVTTQTPGHGVDIEVDISKSKQLYLVATDGGNGFGCDWVAWAQPRLIGPAGEKKLTELQWKSASSGFGNVHVNKNCEGNGAIQIGDDKVDYGIGAHAPSVIVFDLPEGYEKFKARGALDRGGTGQGCGSSVEFVVYDKNPGSITSNAAAVANNRDPADATATLDVAEGLEATLFTSEPEVSNITSIDIDHLGRIWACEVKNYRRHNGSRPEGDRILVLEDTDFDGKADKSTVFYQGRDIDSAHGICVLGNRVIVSAGDKVQVFYDDNADLKADDKRDLLFTGIDGTQHDHGIHAFVFGPDGKLYFNFGNSGKRLKDKDGKPVVDMAGNEVNDSRKPYQEGMVFRCNLDGSQLETLGWNFRNNWEVCVDSLGTMWQSDNDDDGNKGVRINYVMDFGNYGYRDEVTGAGWQSPRENMETEIPLRHWHLNDPGVVPNLIQTGAGSPTGICVYEGTLLPKVFHNQVIHCDAGPNICRAYVATKEGAGYKAEIVNVAFGARDNWFRPADVCVATDGSLFIGDWYDPGVGGHNQQDVDRGRIFRIAPPGAKYAPPKYDFTSIAGCIEALKSPNGSARYLAWTGLAAKGKEALPALNDLAAKSDNDRLKARALWLAGKIEGNGEAAVKTALADKSPDIQIVGIRLARQLKMDVSALAPLVKSSAPEVRREVAISLRHSQSSEAPAMWAQLASQYTPGDRWYLEALGISADKNWDAYLAAYLALVGNKWDTEAGRDIIWRSRAKETPALLAKILKNESTKETELPKLMRAFDFLSGPEKDAALKSILE</sequence>
<dbReference type="NCBIfam" id="TIGR02604">
    <property type="entry name" value="Piru_Ver_Nterm"/>
    <property type="match status" value="1"/>
</dbReference>
<dbReference type="SUPFAM" id="SSF48371">
    <property type="entry name" value="ARM repeat"/>
    <property type="match status" value="1"/>
</dbReference>
<protein>
    <submittedName>
        <fullName evidence="3">Membrane-bound dehydrogenase domain protein</fullName>
    </submittedName>
</protein>
<dbReference type="InterPro" id="IPR010496">
    <property type="entry name" value="AL/BT2_dom"/>
</dbReference>
<dbReference type="Pfam" id="PF08305">
    <property type="entry name" value="NPCBM"/>
    <property type="match status" value="2"/>
</dbReference>
<feature type="domain" description="Glycosyl hydrolase family 98 putative carbohydrate-binding module" evidence="2">
    <location>
        <begin position="612"/>
        <end position="753"/>
    </location>
</feature>
<dbReference type="InterPro" id="IPR029010">
    <property type="entry name" value="ThuA-like"/>
</dbReference>
<accession>D2R8T0</accession>
<dbReference type="Pfam" id="PF06439">
    <property type="entry name" value="3keto-disac_hyd"/>
    <property type="match status" value="1"/>
</dbReference>
<dbReference type="eggNOG" id="COG1413">
    <property type="taxonomic scope" value="Bacteria"/>
</dbReference>
<evidence type="ECO:0000259" key="2">
    <source>
        <dbReference type="SMART" id="SM00776"/>
    </source>
</evidence>
<feature type="chain" id="PRO_5003035588" evidence="1">
    <location>
        <begin position="26"/>
        <end position="1343"/>
    </location>
</feature>
<dbReference type="InterPro" id="IPR029062">
    <property type="entry name" value="Class_I_gatase-like"/>
</dbReference>
<dbReference type="Gene3D" id="2.120.10.30">
    <property type="entry name" value="TolB, C-terminal domain"/>
    <property type="match status" value="1"/>
</dbReference>
<dbReference type="Pfam" id="PF23500">
    <property type="entry name" value="DUF7133"/>
    <property type="match status" value="1"/>
</dbReference>
<organism evidence="3 4">
    <name type="scientific">Pirellula staleyi (strain ATCC 27377 / DSM 6068 / ICPB 4128)</name>
    <name type="common">Pirella staleyi</name>
    <dbReference type="NCBI Taxonomy" id="530564"/>
    <lineage>
        <taxon>Bacteria</taxon>
        <taxon>Pseudomonadati</taxon>
        <taxon>Planctomycetota</taxon>
        <taxon>Planctomycetia</taxon>
        <taxon>Pirellulales</taxon>
        <taxon>Pirellulaceae</taxon>
        <taxon>Pirellula</taxon>
    </lineage>
</organism>
<dbReference type="KEGG" id="psl:Psta_2956"/>
<evidence type="ECO:0000313" key="4">
    <source>
        <dbReference type="Proteomes" id="UP000001887"/>
    </source>
</evidence>
<dbReference type="InterPro" id="IPR055557">
    <property type="entry name" value="DUF7133"/>
</dbReference>
<gene>
    <name evidence="3" type="ordered locus">Psta_2956</name>
</gene>
<dbReference type="InterPro" id="IPR013428">
    <property type="entry name" value="Membrane-bound_put_N"/>
</dbReference>
<feature type="signal peptide" evidence="1">
    <location>
        <begin position="1"/>
        <end position="25"/>
    </location>
</feature>
<dbReference type="InterPro" id="IPR038637">
    <property type="entry name" value="NPCBM_sf"/>
</dbReference>
<dbReference type="Gene3D" id="2.60.120.1060">
    <property type="entry name" value="NPCBM/NEW2 domain"/>
    <property type="match status" value="2"/>
</dbReference>
<name>D2R8T0_PIRSD</name>
<dbReference type="InterPro" id="IPR011989">
    <property type="entry name" value="ARM-like"/>
</dbReference>
<dbReference type="Pfam" id="PF06283">
    <property type="entry name" value="ThuA"/>
    <property type="match status" value="1"/>
</dbReference>
<dbReference type="SMART" id="SM00776">
    <property type="entry name" value="NPCBM"/>
    <property type="match status" value="1"/>
</dbReference>
<dbReference type="Gene3D" id="3.40.50.880">
    <property type="match status" value="1"/>
</dbReference>
<dbReference type="EMBL" id="CP001848">
    <property type="protein sequence ID" value="ADB17621.1"/>
    <property type="molecule type" value="Genomic_DNA"/>
</dbReference>
<dbReference type="SUPFAM" id="SSF52317">
    <property type="entry name" value="Class I glutamine amidotransferase-like"/>
    <property type="match status" value="1"/>
</dbReference>
<dbReference type="Gene3D" id="2.60.120.560">
    <property type="entry name" value="Exo-inulinase, domain 1"/>
    <property type="match status" value="1"/>
</dbReference>
<dbReference type="PANTHER" id="PTHR33546">
    <property type="entry name" value="LARGE, MULTIFUNCTIONAL SECRETED PROTEIN-RELATED"/>
    <property type="match status" value="1"/>
</dbReference>
<dbReference type="InterPro" id="IPR011042">
    <property type="entry name" value="6-blade_b-propeller_TolB-like"/>
</dbReference>
<dbReference type="CAZy" id="CBM51">
    <property type="family name" value="Carbohydrate-Binding Module Family 51"/>
</dbReference>
<reference evidence="3 4" key="1">
    <citation type="journal article" date="2009" name="Stand. Genomic Sci.">
        <title>Complete genome sequence of Pirellula staleyi type strain (ATCC 27377).</title>
        <authorList>
            <person name="Clum A."/>
            <person name="Tindall B.J."/>
            <person name="Sikorski J."/>
            <person name="Ivanova N."/>
            <person name="Mavrommatis K."/>
            <person name="Lucas S."/>
            <person name="Glavina del Rio T."/>
            <person name="Nolan M."/>
            <person name="Chen F."/>
            <person name="Tice H."/>
            <person name="Pitluck S."/>
            <person name="Cheng J.F."/>
            <person name="Chertkov O."/>
            <person name="Brettin T."/>
            <person name="Han C."/>
            <person name="Detter J.C."/>
            <person name="Kuske C."/>
            <person name="Bruce D."/>
            <person name="Goodwin L."/>
            <person name="Ovchinikova G."/>
            <person name="Pati A."/>
            <person name="Mikhailova N."/>
            <person name="Chen A."/>
            <person name="Palaniappan K."/>
            <person name="Land M."/>
            <person name="Hauser L."/>
            <person name="Chang Y.J."/>
            <person name="Jeffries C.D."/>
            <person name="Chain P."/>
            <person name="Rohde M."/>
            <person name="Goker M."/>
            <person name="Bristow J."/>
            <person name="Eisen J.A."/>
            <person name="Markowitz V."/>
            <person name="Hugenholtz P."/>
            <person name="Kyrpides N.C."/>
            <person name="Klenk H.P."/>
            <person name="Lapidus A."/>
        </authorList>
    </citation>
    <scope>NUCLEOTIDE SEQUENCE [LARGE SCALE GENOMIC DNA]</scope>
    <source>
        <strain evidence="4">ATCC 27377 / DSM 6068 / ICPB 4128</strain>
    </source>
</reference>
<dbReference type="PANTHER" id="PTHR33546:SF1">
    <property type="entry name" value="LARGE, MULTIFUNCTIONAL SECRETED PROTEIN"/>
    <property type="match status" value="1"/>
</dbReference>
<dbReference type="SUPFAM" id="SSF49785">
    <property type="entry name" value="Galactose-binding domain-like"/>
    <property type="match status" value="2"/>
</dbReference>
<dbReference type="InterPro" id="IPR013222">
    <property type="entry name" value="Glyco_hyd_98_carb-bd"/>
</dbReference>
<dbReference type="Gene3D" id="1.25.10.10">
    <property type="entry name" value="Leucine-rich Repeat Variant"/>
    <property type="match status" value="1"/>
</dbReference>
<proteinExistence type="predicted"/>
<keyword evidence="4" id="KW-1185">Reference proteome</keyword>
<dbReference type="eggNOG" id="COG2133">
    <property type="taxonomic scope" value="Bacteria"/>
</dbReference>
<dbReference type="InterPro" id="IPR011041">
    <property type="entry name" value="Quinoprot_gluc/sorb_DH_b-prop"/>
</dbReference>
<dbReference type="HOGENOM" id="CLU_002927_0_0_0"/>
<evidence type="ECO:0000313" key="3">
    <source>
        <dbReference type="EMBL" id="ADB17621.1"/>
    </source>
</evidence>
<dbReference type="SUPFAM" id="SSF50952">
    <property type="entry name" value="Soluble quinoprotein glucose dehydrogenase"/>
    <property type="match status" value="1"/>
</dbReference>
<dbReference type="GO" id="GO:0016787">
    <property type="term" value="F:hydrolase activity"/>
    <property type="evidence" value="ECO:0007669"/>
    <property type="project" value="InterPro"/>
</dbReference>